<sequence>MVSLLSIPAIISNLTDLVALLTFAPLHDLQKLLTILPDPLHAPHVVSILNMPACTDVTPDPLQRLQVSSLVPGGTPLPPQVLQIISV</sequence>
<dbReference type="EMBL" id="BT149737">
    <property type="protein sequence ID" value="AFK49531.1"/>
    <property type="molecule type" value="mRNA"/>
</dbReference>
<protein>
    <submittedName>
        <fullName evidence="1">Uncharacterized protein</fullName>
    </submittedName>
</protein>
<accession>I3TAI9</accession>
<proteinExistence type="evidence at transcript level"/>
<organism evidence="1">
    <name type="scientific">Medicago truncatula</name>
    <name type="common">Barrel medic</name>
    <name type="synonym">Medicago tribuloides</name>
    <dbReference type="NCBI Taxonomy" id="3880"/>
    <lineage>
        <taxon>Eukaryota</taxon>
        <taxon>Viridiplantae</taxon>
        <taxon>Streptophyta</taxon>
        <taxon>Embryophyta</taxon>
        <taxon>Tracheophyta</taxon>
        <taxon>Spermatophyta</taxon>
        <taxon>Magnoliopsida</taxon>
        <taxon>eudicotyledons</taxon>
        <taxon>Gunneridae</taxon>
        <taxon>Pentapetalae</taxon>
        <taxon>rosids</taxon>
        <taxon>fabids</taxon>
        <taxon>Fabales</taxon>
        <taxon>Fabaceae</taxon>
        <taxon>Papilionoideae</taxon>
        <taxon>50 kb inversion clade</taxon>
        <taxon>NPAAA clade</taxon>
        <taxon>Hologalegina</taxon>
        <taxon>IRL clade</taxon>
        <taxon>Trifolieae</taxon>
        <taxon>Medicago</taxon>
    </lineage>
</organism>
<reference evidence="1" key="1">
    <citation type="submission" date="2012-05" db="EMBL/GenBank/DDBJ databases">
        <authorList>
            <person name="Krishnakumar V."/>
            <person name="Cheung F."/>
            <person name="Xiao Y."/>
            <person name="Chan A."/>
            <person name="Moskal W.A."/>
            <person name="Town C.D."/>
        </authorList>
    </citation>
    <scope>NUCLEOTIDE SEQUENCE</scope>
</reference>
<dbReference type="AlphaFoldDB" id="I3TAI9"/>
<name>I3TAI9_MEDTR</name>
<evidence type="ECO:0000313" key="1">
    <source>
        <dbReference type="EMBL" id="AFK49531.1"/>
    </source>
</evidence>